<dbReference type="SMART" id="SM00240">
    <property type="entry name" value="FHA"/>
    <property type="match status" value="1"/>
</dbReference>
<dbReference type="CDD" id="cd00060">
    <property type="entry name" value="FHA"/>
    <property type="match status" value="1"/>
</dbReference>
<comment type="caution">
    <text evidence="4">The sequence shown here is derived from an EMBL/GenBank/DDBJ whole genome shotgun (WGS) entry which is preliminary data.</text>
</comment>
<name>A0A4Z1DZE4_9MICO</name>
<dbReference type="OrthoDB" id="5485098at2"/>
<dbReference type="RefSeq" id="WP_135849989.1">
    <property type="nucleotide sequence ID" value="NZ_RHPJ01000003.1"/>
</dbReference>
<feature type="compositionally biased region" description="Pro residues" evidence="2">
    <location>
        <begin position="430"/>
        <end position="441"/>
    </location>
</feature>
<dbReference type="PROSITE" id="PS50006">
    <property type="entry name" value="FHA_DOMAIN"/>
    <property type="match status" value="1"/>
</dbReference>
<feature type="domain" description="FHA" evidence="3">
    <location>
        <begin position="503"/>
        <end position="557"/>
    </location>
</feature>
<accession>A0A4Z1DZE4</accession>
<feature type="compositionally biased region" description="Acidic residues" evidence="2">
    <location>
        <begin position="290"/>
        <end position="302"/>
    </location>
</feature>
<dbReference type="SUPFAM" id="SSF49879">
    <property type="entry name" value="SMAD/FHA domain"/>
    <property type="match status" value="1"/>
</dbReference>
<feature type="compositionally biased region" description="Low complexity" evidence="2">
    <location>
        <begin position="384"/>
        <end position="401"/>
    </location>
</feature>
<keyword evidence="5" id="KW-1185">Reference proteome</keyword>
<reference evidence="4 5" key="1">
    <citation type="submission" date="2018-11" db="EMBL/GenBank/DDBJ databases">
        <title>Complete genome sequencing of the Actinobacteria Serinibacter sp. K3-2.</title>
        <authorList>
            <person name="Rakitin A.L."/>
            <person name="Beletsky A.V."/>
            <person name="Mardanov A.V."/>
            <person name="Ravin N.V."/>
            <person name="Gromova A.S."/>
            <person name="Filippova S.N."/>
            <person name="Gal'Chenko V.F."/>
        </authorList>
    </citation>
    <scope>NUCLEOTIDE SEQUENCE [LARGE SCALE GENOMIC DNA]</scope>
    <source>
        <strain evidence="4 5">K3-2</strain>
    </source>
</reference>
<feature type="region of interest" description="Disordered" evidence="2">
    <location>
        <begin position="251"/>
        <end position="457"/>
    </location>
</feature>
<evidence type="ECO:0000313" key="4">
    <source>
        <dbReference type="EMBL" id="TGO04380.1"/>
    </source>
</evidence>
<keyword evidence="1" id="KW-0597">Phosphoprotein</keyword>
<dbReference type="EMBL" id="RHPJ01000003">
    <property type="protein sequence ID" value="TGO04380.1"/>
    <property type="molecule type" value="Genomic_DNA"/>
</dbReference>
<proteinExistence type="predicted"/>
<gene>
    <name evidence="4" type="ORF">SERN_1973</name>
</gene>
<dbReference type="Pfam" id="PF00498">
    <property type="entry name" value="FHA"/>
    <property type="match status" value="1"/>
</dbReference>
<organism evidence="4 5">
    <name type="scientific">Serinibacter arcticus</name>
    <dbReference type="NCBI Taxonomy" id="1655435"/>
    <lineage>
        <taxon>Bacteria</taxon>
        <taxon>Bacillati</taxon>
        <taxon>Actinomycetota</taxon>
        <taxon>Actinomycetes</taxon>
        <taxon>Micrococcales</taxon>
        <taxon>Beutenbergiaceae</taxon>
        <taxon>Serinibacter</taxon>
    </lineage>
</organism>
<feature type="compositionally biased region" description="Pro residues" evidence="2">
    <location>
        <begin position="402"/>
        <end position="422"/>
    </location>
</feature>
<feature type="compositionally biased region" description="Acidic residues" evidence="2">
    <location>
        <begin position="315"/>
        <end position="330"/>
    </location>
</feature>
<feature type="region of interest" description="Disordered" evidence="2">
    <location>
        <begin position="209"/>
        <end position="234"/>
    </location>
</feature>
<feature type="region of interest" description="Disordered" evidence="2">
    <location>
        <begin position="153"/>
        <end position="197"/>
    </location>
</feature>
<evidence type="ECO:0000256" key="1">
    <source>
        <dbReference type="ARBA" id="ARBA00022553"/>
    </source>
</evidence>
<protein>
    <submittedName>
        <fullName evidence="4">FHA domain containing protein</fullName>
    </submittedName>
</protein>
<dbReference type="Gene3D" id="2.60.200.20">
    <property type="match status" value="1"/>
</dbReference>
<feature type="region of interest" description="Disordered" evidence="2">
    <location>
        <begin position="554"/>
        <end position="577"/>
    </location>
</feature>
<evidence type="ECO:0000259" key="3">
    <source>
        <dbReference type="PROSITE" id="PS50006"/>
    </source>
</evidence>
<dbReference type="InterPro" id="IPR000253">
    <property type="entry name" value="FHA_dom"/>
</dbReference>
<evidence type="ECO:0000313" key="5">
    <source>
        <dbReference type="Proteomes" id="UP000297318"/>
    </source>
</evidence>
<dbReference type="Proteomes" id="UP000297318">
    <property type="component" value="Unassembled WGS sequence"/>
</dbReference>
<evidence type="ECO:0000256" key="2">
    <source>
        <dbReference type="SAM" id="MobiDB-lite"/>
    </source>
</evidence>
<dbReference type="AlphaFoldDB" id="A0A4Z1DZE4"/>
<dbReference type="InterPro" id="IPR008984">
    <property type="entry name" value="SMAD_FHA_dom_sf"/>
</dbReference>
<feature type="compositionally biased region" description="Basic and acidic residues" evidence="2">
    <location>
        <begin position="275"/>
        <end position="289"/>
    </location>
</feature>
<sequence>MGYDGVDDWSIYTPGPDSAVITSTTLALLDSAVPADVVERVWDAARQGGGLAAVVAPLVGSLADLPTFAVVVIDGGRPRALVRGELEVVVGDTVVSGQGVATWREETLATGEGDAHVEVTVRRLDHAEAPDSTPLPVLAGVVRASRATGRLELRPSNAVADGSTPAVSDASDASEVGSESADPDPVVPIPLPVPVDGDEAAFDEAALGKAPADEAAPDEAAVGEAPADEAEGEDLADDGIEVHDVAEENEPFVASGESDDSGASAESLVGLENDGSPHTDDAVERRSEDPVVDELAEHDLDEPTVAPALDGVALPEEDASGVDADPDTEPLLDRESLQDVPLDPPLDQTLHPGGEDSSYGFVSEGGSSVVPARPGQVPPPPAAPELADVDPSLDQPQAQEPPASPAPVDPFPTPEPVAPAPVPAESAPAEPAPIEPPPIEPAPADDVDGDHDGGTILDHQVAGLRDAGLVTVSPWSRPAAEPAAPGLHLSFSHGVEVQLDRPVLVGRAPEARPGVDAQLVAVPSPQQDISRTHCEIRLDGEDVLVTDLRSTNGTIVSRPGQAPHRLHPGEGTSASAGSRIDLGDGVVIVVEL</sequence>